<comment type="caution">
    <text evidence="2">The sequence shown here is derived from an EMBL/GenBank/DDBJ whole genome shotgun (WGS) entry which is preliminary data.</text>
</comment>
<dbReference type="Proteomes" id="UP000032210">
    <property type="component" value="Unassembled WGS sequence"/>
</dbReference>
<proteinExistence type="predicted"/>
<protein>
    <recommendedName>
        <fullName evidence="1">IstB-like ATP-binding domain-containing protein</fullName>
    </recommendedName>
</protein>
<gene>
    <name evidence="2" type="ORF">PFLU3_09670</name>
</gene>
<organism evidence="2 3">
    <name type="scientific">Pseudomonas fluorescens</name>
    <dbReference type="NCBI Taxonomy" id="294"/>
    <lineage>
        <taxon>Bacteria</taxon>
        <taxon>Pseudomonadati</taxon>
        <taxon>Pseudomonadota</taxon>
        <taxon>Gammaproteobacteria</taxon>
        <taxon>Pseudomonadales</taxon>
        <taxon>Pseudomonadaceae</taxon>
        <taxon>Pseudomonas</taxon>
    </lineage>
</organism>
<dbReference type="EMBL" id="JXCQ01000006">
    <property type="protein sequence ID" value="KIR23616.1"/>
    <property type="molecule type" value="Genomic_DNA"/>
</dbReference>
<dbReference type="InterPro" id="IPR002611">
    <property type="entry name" value="IstB_ATP-bd"/>
</dbReference>
<evidence type="ECO:0000259" key="1">
    <source>
        <dbReference type="Pfam" id="PF01695"/>
    </source>
</evidence>
<dbReference type="AlphaFoldDB" id="A0A0D0TKC2"/>
<dbReference type="PATRIC" id="fig|294.125.peg.994"/>
<name>A0A0D0TKC2_PSEFL</name>
<evidence type="ECO:0000313" key="3">
    <source>
        <dbReference type="Proteomes" id="UP000032210"/>
    </source>
</evidence>
<dbReference type="Pfam" id="PF01695">
    <property type="entry name" value="IstB_IS21"/>
    <property type="match status" value="1"/>
</dbReference>
<dbReference type="GO" id="GO:0005524">
    <property type="term" value="F:ATP binding"/>
    <property type="evidence" value="ECO:0007669"/>
    <property type="project" value="InterPro"/>
</dbReference>
<feature type="domain" description="IstB-like ATP-binding" evidence="1">
    <location>
        <begin position="6"/>
        <end position="61"/>
    </location>
</feature>
<sequence>MRGLMTELKELRLHGRAQAWEELAAQGQASTTSPRWLLEHLLHQEQADGAVRSVNQQIKPAHNR</sequence>
<evidence type="ECO:0000313" key="2">
    <source>
        <dbReference type="EMBL" id="KIR23616.1"/>
    </source>
</evidence>
<accession>A0A0D0TKC2</accession>
<reference evidence="2 3" key="1">
    <citation type="submission" date="2015-01" db="EMBL/GenBank/DDBJ databases">
        <title>Genome sequence of the beneficial rhizobacterium Pseudomonas fluorescens 2-79.</title>
        <authorList>
            <person name="Thuermer A."/>
            <person name="Daniel R."/>
        </authorList>
    </citation>
    <scope>NUCLEOTIDE SEQUENCE [LARGE SCALE GENOMIC DNA]</scope>
    <source>
        <strain evidence="2 3">2-79</strain>
    </source>
</reference>